<accession>A0A382ECM4</accession>
<gene>
    <name evidence="1" type="ORF">METZ01_LOCUS200481</name>
</gene>
<dbReference type="InterPro" id="IPR024364">
    <property type="entry name" value="Baseplate_phage_T4-like"/>
</dbReference>
<protein>
    <submittedName>
        <fullName evidence="1">Uncharacterized protein</fullName>
    </submittedName>
</protein>
<name>A0A382ECM4_9ZZZZ</name>
<feature type="non-terminal residue" evidence="1">
    <location>
        <position position="131"/>
    </location>
</feature>
<dbReference type="AlphaFoldDB" id="A0A382ECM4"/>
<dbReference type="EMBL" id="UINC01043502">
    <property type="protein sequence ID" value="SVB47627.1"/>
    <property type="molecule type" value="Genomic_DNA"/>
</dbReference>
<evidence type="ECO:0000313" key="1">
    <source>
        <dbReference type="EMBL" id="SVB47627.1"/>
    </source>
</evidence>
<proteinExistence type="predicted"/>
<reference evidence="1" key="1">
    <citation type="submission" date="2018-05" db="EMBL/GenBank/DDBJ databases">
        <authorList>
            <person name="Lanie J.A."/>
            <person name="Ng W.-L."/>
            <person name="Kazmierczak K.M."/>
            <person name="Andrzejewski T.M."/>
            <person name="Davidsen T.M."/>
            <person name="Wayne K.J."/>
            <person name="Tettelin H."/>
            <person name="Glass J.I."/>
            <person name="Rusch D."/>
            <person name="Podicherti R."/>
            <person name="Tsui H.-C.T."/>
            <person name="Winkler M.E."/>
        </authorList>
    </citation>
    <scope>NUCLEOTIDE SEQUENCE</scope>
</reference>
<organism evidence="1">
    <name type="scientific">marine metagenome</name>
    <dbReference type="NCBI Taxonomy" id="408172"/>
    <lineage>
        <taxon>unclassified sequences</taxon>
        <taxon>metagenomes</taxon>
        <taxon>ecological metagenomes</taxon>
    </lineage>
</organism>
<dbReference type="Pfam" id="PF12322">
    <property type="entry name" value="T4_baseplate"/>
    <property type="match status" value="1"/>
</dbReference>
<sequence>MALPRLETATYELTIPSTGKKIEYRPFLVKEEKALLIAAEDGSPATITKAMKDIITACTEGEVKLKELASFDVEYIFLQLRGKSVGDVIEINLAKPERIKCEEEVCPNAAPISVDIRDIVMDTSKLETPEV</sequence>